<dbReference type="EMBL" id="CP008947">
    <property type="protein sequence ID" value="AII05726.1"/>
    <property type="molecule type" value="Genomic_DNA"/>
</dbReference>
<dbReference type="AlphaFoldDB" id="A0A076EJ72"/>
<organism evidence="1 2">
    <name type="scientific">Rhodococcus opacus</name>
    <name type="common">Nocardia opaca</name>
    <dbReference type="NCBI Taxonomy" id="37919"/>
    <lineage>
        <taxon>Bacteria</taxon>
        <taxon>Bacillati</taxon>
        <taxon>Actinomycetota</taxon>
        <taxon>Actinomycetes</taxon>
        <taxon>Mycobacteriales</taxon>
        <taxon>Nocardiaceae</taxon>
        <taxon>Rhodococcus</taxon>
    </lineage>
</organism>
<reference evidence="1 2" key="1">
    <citation type="submission" date="2014-07" db="EMBL/GenBank/DDBJ databases">
        <title>Genome Sequence of Rhodococcus opacus Strain R7, a Biodegrader of Mono- and Polycyclic Aromatic Hydrocarbons.</title>
        <authorList>
            <person name="Di Gennaro P."/>
            <person name="Zampolli J."/>
            <person name="Presti I."/>
            <person name="Cappelletti M."/>
            <person name="D'Ursi P."/>
            <person name="Orro A."/>
            <person name="Mezzelani A."/>
            <person name="Milanesi L."/>
        </authorList>
    </citation>
    <scope>NUCLEOTIDE SEQUENCE [LARGE SCALE GENOMIC DNA]</scope>
    <source>
        <strain evidence="1 2">R7</strain>
    </source>
</reference>
<name>A0A076EJ72_RHOOP</name>
<protein>
    <submittedName>
        <fullName evidence="1">Uncharacterized protein</fullName>
    </submittedName>
</protein>
<sequence>MPEPGTDAAATLTEPPPGAAPFWHDELRLLYVSGTTEFDRGGRTSIDADASGMETPSVDLAPRVHSSLARRRILGHRESCGVAVSVRDTL</sequence>
<accession>A0A076EJ72</accession>
<proteinExistence type="predicted"/>
<evidence type="ECO:0000313" key="1">
    <source>
        <dbReference type="EMBL" id="AII05726.1"/>
    </source>
</evidence>
<gene>
    <name evidence="1" type="ORF">EP51_14385</name>
</gene>
<evidence type="ECO:0000313" key="2">
    <source>
        <dbReference type="Proteomes" id="UP000028488"/>
    </source>
</evidence>
<dbReference type="Proteomes" id="UP000028488">
    <property type="component" value="Chromosome"/>
</dbReference>